<keyword evidence="4" id="KW-0274">FAD</keyword>
<dbReference type="Pfam" id="PF08031">
    <property type="entry name" value="BBE"/>
    <property type="match status" value="1"/>
</dbReference>
<evidence type="ECO:0000256" key="3">
    <source>
        <dbReference type="ARBA" id="ARBA00022630"/>
    </source>
</evidence>
<protein>
    <submittedName>
        <fullName evidence="7">FAD-binding oxidoreductase</fullName>
    </submittedName>
</protein>
<dbReference type="InterPro" id="IPR006094">
    <property type="entry name" value="Oxid_FAD_bind_N"/>
</dbReference>
<dbReference type="PANTHER" id="PTHR42973">
    <property type="entry name" value="BINDING OXIDOREDUCTASE, PUTATIVE (AFU_ORTHOLOGUE AFUA_1G17690)-RELATED"/>
    <property type="match status" value="1"/>
</dbReference>
<feature type="domain" description="FAD-binding PCMH-type" evidence="6">
    <location>
        <begin position="6"/>
        <end position="176"/>
    </location>
</feature>
<dbReference type="InterPro" id="IPR050416">
    <property type="entry name" value="FAD-linked_Oxidoreductase"/>
</dbReference>
<dbReference type="Proteomes" id="UP001556196">
    <property type="component" value="Unassembled WGS sequence"/>
</dbReference>
<dbReference type="Gene3D" id="3.40.462.20">
    <property type="match status" value="1"/>
</dbReference>
<comment type="caution">
    <text evidence="7">The sequence shown here is derived from an EMBL/GenBank/DDBJ whole genome shotgun (WGS) entry which is preliminary data.</text>
</comment>
<dbReference type="Pfam" id="PF01565">
    <property type="entry name" value="FAD_binding_4"/>
    <property type="match status" value="1"/>
</dbReference>
<evidence type="ECO:0000313" key="8">
    <source>
        <dbReference type="Proteomes" id="UP001556196"/>
    </source>
</evidence>
<keyword evidence="3" id="KW-0285">Flavoprotein</keyword>
<dbReference type="InterPro" id="IPR036318">
    <property type="entry name" value="FAD-bd_PCMH-like_sf"/>
</dbReference>
<dbReference type="EMBL" id="JBFOCI010000001">
    <property type="protein sequence ID" value="MEW9805004.1"/>
    <property type="molecule type" value="Genomic_DNA"/>
</dbReference>
<evidence type="ECO:0000256" key="1">
    <source>
        <dbReference type="ARBA" id="ARBA00001974"/>
    </source>
</evidence>
<dbReference type="PANTHER" id="PTHR42973:SF39">
    <property type="entry name" value="FAD-BINDING PCMH-TYPE DOMAIN-CONTAINING PROTEIN"/>
    <property type="match status" value="1"/>
</dbReference>
<sequence length="418" mass="45230">MYNAVIDRKPYAIVKAASHTDVRKVVGVAANHQVPLAVRCGGHSFAGLGTCDGGIVCDLSRMNAVAVDPRARTVDVEGGALLGDIDVAGERFGLATPAGIVSHTGVGGLALGGGMGYLSRRFGLTIDSLLGADVVTADGRFLSVGPDQEPDLFWAIRGGGGNFGVVTKFRFRMHLLGSVLIRRWRYPAASATEILKHYQEAIDNAPRALTTAFVLTAEELQLRAIWSGSTSGADALIERFARLPGAVQDPDVDLSFVELQRASDELLPWGRRYYSKGGFLASMDDRVIDAMTEPFSTTPVPGVEVYCLQLGGAVSDVDEDATAYSGRDAGHYWIAQGVWDSAEDDEGAMRWCRRTADRLTTLSLRTNYVNEQADTGVARGAYGEAKYRRLADVKWRYDPTNLFHLNQNIEPLERGILS</sequence>
<gene>
    <name evidence="7" type="ORF">ABUE31_03280</name>
</gene>
<name>A0ABV3QVA2_9HYPH</name>
<proteinExistence type="inferred from homology"/>
<keyword evidence="8" id="KW-1185">Reference proteome</keyword>
<accession>A0ABV3QVA2</accession>
<reference evidence="7 8" key="1">
    <citation type="submission" date="2024-06" db="EMBL/GenBank/DDBJ databases">
        <authorList>
            <person name="Tuo L."/>
        </authorList>
    </citation>
    <scope>NUCLEOTIDE SEQUENCE [LARGE SCALE GENOMIC DNA]</scope>
    <source>
        <strain evidence="7 8">ZMM04-5</strain>
    </source>
</reference>
<dbReference type="InterPro" id="IPR016166">
    <property type="entry name" value="FAD-bd_PCMH"/>
</dbReference>
<dbReference type="SUPFAM" id="SSF56176">
    <property type="entry name" value="FAD-binding/transporter-associated domain-like"/>
    <property type="match status" value="1"/>
</dbReference>
<evidence type="ECO:0000256" key="5">
    <source>
        <dbReference type="ARBA" id="ARBA00023002"/>
    </source>
</evidence>
<evidence type="ECO:0000313" key="7">
    <source>
        <dbReference type="EMBL" id="MEW9805004.1"/>
    </source>
</evidence>
<dbReference type="Gene3D" id="3.30.43.10">
    <property type="entry name" value="Uridine Diphospho-n-acetylenolpyruvylglucosamine Reductase, domain 2"/>
    <property type="match status" value="1"/>
</dbReference>
<dbReference type="PROSITE" id="PS51387">
    <property type="entry name" value="FAD_PCMH"/>
    <property type="match status" value="1"/>
</dbReference>
<dbReference type="Gene3D" id="3.30.465.10">
    <property type="match status" value="1"/>
</dbReference>
<evidence type="ECO:0000256" key="4">
    <source>
        <dbReference type="ARBA" id="ARBA00022827"/>
    </source>
</evidence>
<dbReference type="InterPro" id="IPR016167">
    <property type="entry name" value="FAD-bd_PCMH_sub1"/>
</dbReference>
<comment type="cofactor">
    <cofactor evidence="1">
        <name>FAD</name>
        <dbReference type="ChEBI" id="CHEBI:57692"/>
    </cofactor>
</comment>
<keyword evidence="5" id="KW-0560">Oxidoreductase</keyword>
<comment type="similarity">
    <text evidence="2">Belongs to the oxygen-dependent FAD-linked oxidoreductase family.</text>
</comment>
<evidence type="ECO:0000256" key="2">
    <source>
        <dbReference type="ARBA" id="ARBA00005466"/>
    </source>
</evidence>
<organism evidence="7 8">
    <name type="scientific">Mesorhizobium marinum</name>
    <dbReference type="NCBI Taxonomy" id="3228790"/>
    <lineage>
        <taxon>Bacteria</taxon>
        <taxon>Pseudomonadati</taxon>
        <taxon>Pseudomonadota</taxon>
        <taxon>Alphaproteobacteria</taxon>
        <taxon>Hyphomicrobiales</taxon>
        <taxon>Phyllobacteriaceae</taxon>
        <taxon>Mesorhizobium</taxon>
    </lineage>
</organism>
<dbReference type="InterPro" id="IPR016169">
    <property type="entry name" value="FAD-bd_PCMH_sub2"/>
</dbReference>
<dbReference type="InterPro" id="IPR012951">
    <property type="entry name" value="BBE"/>
</dbReference>
<evidence type="ECO:0000259" key="6">
    <source>
        <dbReference type="PROSITE" id="PS51387"/>
    </source>
</evidence>